<dbReference type="AlphaFoldDB" id="A7ANW7"/>
<dbReference type="GO" id="GO:0005506">
    <property type="term" value="F:iron ion binding"/>
    <property type="evidence" value="ECO:0007669"/>
    <property type="project" value="TreeGrafter"/>
</dbReference>
<dbReference type="InParanoid" id="A7ANW7"/>
<dbReference type="GO" id="GO:0051537">
    <property type="term" value="F:2 iron, 2 sulfur cluster binding"/>
    <property type="evidence" value="ECO:0007669"/>
    <property type="project" value="TreeGrafter"/>
</dbReference>
<proteinExistence type="inferred from homology"/>
<accession>A7ANW7</accession>
<comment type="caution">
    <text evidence="4">The sequence shown here is derived from an EMBL/GenBank/DDBJ whole genome shotgun (WGS) entry which is preliminary data.</text>
</comment>
<reference evidence="4 5" key="1">
    <citation type="journal article" date="2007" name="PLoS Pathog.">
        <title>Genome sequence of Babesia bovis and comparative analysis of apicomplexan hemoprotozoa.</title>
        <authorList>
            <person name="Brayton K.A."/>
            <person name="Lau A.O.T."/>
            <person name="Herndon D.R."/>
            <person name="Hannick L."/>
            <person name="Kappmeyer L.S."/>
            <person name="Berens S.J."/>
            <person name="Bidwell S.L."/>
            <person name="Brown W.C."/>
            <person name="Crabtree J."/>
            <person name="Fadrosh D."/>
            <person name="Feldblum T."/>
            <person name="Forberger H.A."/>
            <person name="Haas B.J."/>
            <person name="Howell J.M."/>
            <person name="Khouri H."/>
            <person name="Koo H."/>
            <person name="Mann D.J."/>
            <person name="Norimine J."/>
            <person name="Paulsen I.T."/>
            <person name="Radune D."/>
            <person name="Ren Q."/>
            <person name="Smith R.K. Jr."/>
            <person name="Suarez C.E."/>
            <person name="White O."/>
            <person name="Wortman J.R."/>
            <person name="Knowles D.P. Jr."/>
            <person name="McElwain T.F."/>
            <person name="Nene V.M."/>
        </authorList>
    </citation>
    <scope>NUCLEOTIDE SEQUENCE [LARGE SCALE GENOMIC DNA]</scope>
    <source>
        <strain evidence="4">T2Bo</strain>
    </source>
</reference>
<dbReference type="eggNOG" id="KOG1119">
    <property type="taxonomic scope" value="Eukaryota"/>
</dbReference>
<dbReference type="GO" id="GO:0005739">
    <property type="term" value="C:mitochondrion"/>
    <property type="evidence" value="ECO:0007669"/>
    <property type="project" value="TreeGrafter"/>
</dbReference>
<evidence type="ECO:0000256" key="3">
    <source>
        <dbReference type="ARBA" id="ARBA00022485"/>
    </source>
</evidence>
<evidence type="ECO:0000313" key="5">
    <source>
        <dbReference type="Proteomes" id="UP000002173"/>
    </source>
</evidence>
<dbReference type="EMBL" id="AAXT01000001">
    <property type="protein sequence ID" value="EDO08251.1"/>
    <property type="molecule type" value="Genomic_DNA"/>
</dbReference>
<dbReference type="Gene3D" id="2.60.300.12">
    <property type="entry name" value="HesB-like domain"/>
    <property type="match status" value="1"/>
</dbReference>
<dbReference type="PANTHER" id="PTHR43011">
    <property type="entry name" value="IRON-SULFUR CLUSTER ASSEMBLY 2 HOMOLOG, MITOCHONDRIAL"/>
    <property type="match status" value="1"/>
</dbReference>
<name>A7ANW7_BABBO</name>
<dbReference type="NCBIfam" id="TIGR00049">
    <property type="entry name" value="iron-sulfur cluster assembly accessory protein"/>
    <property type="match status" value="1"/>
</dbReference>
<dbReference type="GO" id="GO:0016226">
    <property type="term" value="P:iron-sulfur cluster assembly"/>
    <property type="evidence" value="ECO:0007669"/>
    <property type="project" value="InterPro"/>
</dbReference>
<evidence type="ECO:0000256" key="1">
    <source>
        <dbReference type="ARBA" id="ARBA00005151"/>
    </source>
</evidence>
<dbReference type="FunCoup" id="A7ANW7">
    <property type="interactions" value="89"/>
</dbReference>
<keyword evidence="3" id="KW-0479">Metal-binding</keyword>
<protein>
    <submittedName>
        <fullName evidence="4">HesB-like domain containing protein</fullName>
    </submittedName>
</protein>
<dbReference type="SUPFAM" id="SSF89360">
    <property type="entry name" value="HesB-like domain"/>
    <property type="match status" value="1"/>
</dbReference>
<comment type="similarity">
    <text evidence="2">Belongs to the HesB/IscA family.</text>
</comment>
<keyword evidence="5" id="KW-1185">Reference proteome</keyword>
<dbReference type="OMA" id="SFQIHNP"/>
<evidence type="ECO:0000313" key="4">
    <source>
        <dbReference type="EMBL" id="EDO08251.1"/>
    </source>
</evidence>
<dbReference type="InterPro" id="IPR016092">
    <property type="entry name" value="ATAP"/>
</dbReference>
<gene>
    <name evidence="4" type="ORF">BBOV_III006900</name>
</gene>
<dbReference type="GO" id="GO:0051539">
    <property type="term" value="F:4 iron, 4 sulfur cluster binding"/>
    <property type="evidence" value="ECO:0007669"/>
    <property type="project" value="UniProtKB-KW"/>
</dbReference>
<dbReference type="STRING" id="5865.A7ANW7"/>
<comment type="pathway">
    <text evidence="1">Cofactor biosynthesis; iron-sulfur cluster biosynthesis.</text>
</comment>
<keyword evidence="3" id="KW-0408">Iron</keyword>
<dbReference type="Proteomes" id="UP000002173">
    <property type="component" value="Chromosome 3"/>
</dbReference>
<keyword evidence="3" id="KW-0411">Iron-sulfur</keyword>
<dbReference type="PANTHER" id="PTHR43011:SF1">
    <property type="entry name" value="IRON-SULFUR CLUSTER ASSEMBLY 2 HOMOLOG, MITOCHONDRIAL"/>
    <property type="match status" value="1"/>
</dbReference>
<sequence>MITICKILKRVSFSPKAIERLEKLAKSYMNKNLVISVTGGGCSGFQYHFNLVEDTGKLRCIFDREKCMKVYSDDPSLDLIASSTIDYEVNLVGSKFVLNDIKNVSKRCSCGNSFDLKD</sequence>
<dbReference type="InterPro" id="IPR035903">
    <property type="entry name" value="HesB-like_dom_sf"/>
</dbReference>
<organism evidence="4 5">
    <name type="scientific">Babesia bovis</name>
    <dbReference type="NCBI Taxonomy" id="5865"/>
    <lineage>
        <taxon>Eukaryota</taxon>
        <taxon>Sar</taxon>
        <taxon>Alveolata</taxon>
        <taxon>Apicomplexa</taxon>
        <taxon>Aconoidasida</taxon>
        <taxon>Piroplasmida</taxon>
        <taxon>Babesiidae</taxon>
        <taxon>Babesia</taxon>
    </lineage>
</organism>
<evidence type="ECO:0000256" key="2">
    <source>
        <dbReference type="ARBA" id="ARBA00006718"/>
    </source>
</evidence>
<keyword evidence="3" id="KW-0004">4Fe-4S</keyword>